<dbReference type="Pfam" id="PF02482">
    <property type="entry name" value="Ribosomal_S30AE"/>
    <property type="match status" value="1"/>
</dbReference>
<dbReference type="RefSeq" id="WP_119631557.1">
    <property type="nucleotide sequence ID" value="NZ_AP017928.1"/>
</dbReference>
<dbReference type="InterPro" id="IPR003489">
    <property type="entry name" value="RHF/RaiA"/>
</dbReference>
<proteinExistence type="predicted"/>
<dbReference type="SUPFAM" id="SSF50249">
    <property type="entry name" value="Nucleic acid-binding proteins"/>
    <property type="match status" value="1"/>
</dbReference>
<keyword evidence="3" id="KW-1185">Reference proteome</keyword>
<keyword evidence="2" id="KW-0238">DNA-binding</keyword>
<organism evidence="2 3">
    <name type="scientific">Methylocaldum marinum</name>
    <dbReference type="NCBI Taxonomy" id="1432792"/>
    <lineage>
        <taxon>Bacteria</taxon>
        <taxon>Pseudomonadati</taxon>
        <taxon>Pseudomonadota</taxon>
        <taxon>Gammaproteobacteria</taxon>
        <taxon>Methylococcales</taxon>
        <taxon>Methylococcaceae</taxon>
        <taxon>Methylocaldum</taxon>
    </lineage>
</organism>
<gene>
    <name evidence="2" type="ORF">sS8_4443</name>
</gene>
<dbReference type="Proteomes" id="UP000266313">
    <property type="component" value="Chromosome"/>
</dbReference>
<evidence type="ECO:0000259" key="1">
    <source>
        <dbReference type="Pfam" id="PF00313"/>
    </source>
</evidence>
<protein>
    <submittedName>
        <fullName evidence="2">Cold-shock protein DNA-binding protein</fullName>
    </submittedName>
</protein>
<dbReference type="KEGG" id="mmai:sS8_4443"/>
<name>A0A250KXH9_9GAMM</name>
<dbReference type="CDD" id="cd00552">
    <property type="entry name" value="RaiA"/>
    <property type="match status" value="1"/>
</dbReference>
<dbReference type="SUPFAM" id="SSF69754">
    <property type="entry name" value="Ribosome binding protein Y (YfiA homologue)"/>
    <property type="match status" value="1"/>
</dbReference>
<dbReference type="AlphaFoldDB" id="A0A250KXH9"/>
<dbReference type="OrthoDB" id="9782252at2"/>
<accession>A0A250KXH9</accession>
<dbReference type="EMBL" id="AP017928">
    <property type="protein sequence ID" value="BBA36373.1"/>
    <property type="molecule type" value="Genomic_DNA"/>
</dbReference>
<dbReference type="Gene3D" id="3.30.160.100">
    <property type="entry name" value="Ribosome hibernation promotion factor-like"/>
    <property type="match status" value="1"/>
</dbReference>
<sequence length="188" mass="21426">MQLPLQINFRNMEPSEAMEQAVRNRAEKLDQFFEHIMSCRVMVEALHRHHRQGNTYHVRIDITVPGDELVVSRDPGKDHAHEDAYVAIRDAFDAARRQLEDYSRRVRQDVKAHEAAPHGIVAQINPEGDYGMIETPDGRLVYFHRNSVVQGDFDKLGLGHSVRFVEEMGEEGPQASTVIVEGKHHVLG</sequence>
<dbReference type="Pfam" id="PF00313">
    <property type="entry name" value="CSD"/>
    <property type="match status" value="1"/>
</dbReference>
<dbReference type="InterPro" id="IPR002059">
    <property type="entry name" value="CSP_DNA-bd"/>
</dbReference>
<dbReference type="InterPro" id="IPR036567">
    <property type="entry name" value="RHF-like"/>
</dbReference>
<dbReference type="InterPro" id="IPR012340">
    <property type="entry name" value="NA-bd_OB-fold"/>
</dbReference>
<feature type="domain" description="CSD" evidence="1">
    <location>
        <begin position="119"/>
        <end position="179"/>
    </location>
</feature>
<dbReference type="GO" id="GO:0003677">
    <property type="term" value="F:DNA binding"/>
    <property type="evidence" value="ECO:0007669"/>
    <property type="project" value="UniProtKB-KW"/>
</dbReference>
<evidence type="ECO:0000313" key="3">
    <source>
        <dbReference type="Proteomes" id="UP000266313"/>
    </source>
</evidence>
<reference evidence="2 3" key="1">
    <citation type="submission" date="2016-12" db="EMBL/GenBank/DDBJ databases">
        <title>Genome sequencing of Methylocaldum marinum.</title>
        <authorList>
            <person name="Takeuchi M."/>
            <person name="Kamagata Y."/>
            <person name="Hiraoka S."/>
            <person name="Oshima K."/>
            <person name="Hattori M."/>
            <person name="Iwasaki W."/>
        </authorList>
    </citation>
    <scope>NUCLEOTIDE SEQUENCE [LARGE SCALE GENOMIC DNA]</scope>
    <source>
        <strain evidence="2 3">S8</strain>
    </source>
</reference>
<dbReference type="Gene3D" id="2.40.50.140">
    <property type="entry name" value="Nucleic acid-binding proteins"/>
    <property type="match status" value="1"/>
</dbReference>
<evidence type="ECO:0000313" key="2">
    <source>
        <dbReference type="EMBL" id="BBA36373.1"/>
    </source>
</evidence>